<keyword evidence="4" id="KW-1185">Reference proteome</keyword>
<evidence type="ECO:0000259" key="2">
    <source>
        <dbReference type="PROSITE" id="PS51178"/>
    </source>
</evidence>
<feature type="domain" description="PASTA" evidence="2">
    <location>
        <begin position="41"/>
        <end position="108"/>
    </location>
</feature>
<gene>
    <name evidence="3" type="ORF">Q361_10631</name>
</gene>
<proteinExistence type="predicted"/>
<dbReference type="EMBL" id="PQNY01000006">
    <property type="protein sequence ID" value="POS01969.1"/>
    <property type="molecule type" value="Genomic_DNA"/>
</dbReference>
<organism evidence="3 4">
    <name type="scientific">Flavobacterium croceum DSM 17960</name>
    <dbReference type="NCBI Taxonomy" id="1121886"/>
    <lineage>
        <taxon>Bacteria</taxon>
        <taxon>Pseudomonadati</taxon>
        <taxon>Bacteroidota</taxon>
        <taxon>Flavobacteriia</taxon>
        <taxon>Flavobacteriales</taxon>
        <taxon>Flavobacteriaceae</taxon>
        <taxon>Flavobacterium</taxon>
    </lineage>
</organism>
<dbReference type="PROSITE" id="PS51178">
    <property type="entry name" value="PASTA"/>
    <property type="match status" value="1"/>
</dbReference>
<dbReference type="InterPro" id="IPR005543">
    <property type="entry name" value="PASTA_dom"/>
</dbReference>
<dbReference type="Proteomes" id="UP000237056">
    <property type="component" value="Unassembled WGS sequence"/>
</dbReference>
<dbReference type="Gene3D" id="3.30.10.20">
    <property type="match status" value="2"/>
</dbReference>
<keyword evidence="1" id="KW-1133">Transmembrane helix</keyword>
<keyword evidence="1" id="KW-0472">Membrane</keyword>
<evidence type="ECO:0000256" key="1">
    <source>
        <dbReference type="SAM" id="Phobius"/>
    </source>
</evidence>
<protein>
    <submittedName>
        <fullName evidence="3">PASTA domain-containing protein</fullName>
    </submittedName>
</protein>
<accession>A0A2S4N8F2</accession>
<sequence length="209" mass="23345">MSLRKYLTSKVFVAQVVAALAIVAVLGYLFFHWITFITHHGDEITVPNLSKLTPEQAEAKLDELDLDYVVVDTVDYMPDFPKLSIVQQEPTAGSKVKGGRTIYVKINADTYKMVAVPDLIEKTYRQALPSLKAVGLVEGEKRYVPSIAKDLVLEMWYKGKRIKAGERVLKSSKIDLVLGDGSLVFNEKEIDSIIDQQPSDKELDSIGNE</sequence>
<dbReference type="Pfam" id="PF03793">
    <property type="entry name" value="PASTA"/>
    <property type="match status" value="1"/>
</dbReference>
<name>A0A2S4N8F2_9FLAO</name>
<dbReference type="OrthoDB" id="9803895at2"/>
<comment type="caution">
    <text evidence="3">The sequence shown here is derived from an EMBL/GenBank/DDBJ whole genome shotgun (WGS) entry which is preliminary data.</text>
</comment>
<feature type="transmembrane region" description="Helical" evidence="1">
    <location>
        <begin position="12"/>
        <end position="34"/>
    </location>
</feature>
<evidence type="ECO:0000313" key="3">
    <source>
        <dbReference type="EMBL" id="POS01969.1"/>
    </source>
</evidence>
<evidence type="ECO:0000313" key="4">
    <source>
        <dbReference type="Proteomes" id="UP000237056"/>
    </source>
</evidence>
<dbReference type="SMART" id="SM00740">
    <property type="entry name" value="PASTA"/>
    <property type="match status" value="2"/>
</dbReference>
<dbReference type="AlphaFoldDB" id="A0A2S4N8F2"/>
<dbReference type="RefSeq" id="WP_103725745.1">
    <property type="nucleotide sequence ID" value="NZ_PQNY01000006.1"/>
</dbReference>
<dbReference type="CDD" id="cd06577">
    <property type="entry name" value="PASTA_pknB"/>
    <property type="match status" value="2"/>
</dbReference>
<reference evidence="3 4" key="1">
    <citation type="submission" date="2018-01" db="EMBL/GenBank/DDBJ databases">
        <title>Genomic Encyclopedia of Type Strains, Phase I: the one thousand microbial genomes (KMG-I) project.</title>
        <authorList>
            <person name="Goeker M."/>
        </authorList>
    </citation>
    <scope>NUCLEOTIDE SEQUENCE [LARGE SCALE GENOMIC DNA]</scope>
    <source>
        <strain evidence="3 4">DSM 17960</strain>
    </source>
</reference>
<keyword evidence="1" id="KW-0812">Transmembrane</keyword>